<dbReference type="PROSITE" id="PS50967">
    <property type="entry name" value="HRDC"/>
    <property type="match status" value="1"/>
</dbReference>
<evidence type="ECO:0000256" key="4">
    <source>
        <dbReference type="ARBA" id="ARBA00022705"/>
    </source>
</evidence>
<evidence type="ECO:0000256" key="9">
    <source>
        <dbReference type="ARBA" id="ARBA00022806"/>
    </source>
</evidence>
<dbReference type="EMBL" id="JAAAPX010000053">
    <property type="protein sequence ID" value="KAF4236259.1"/>
    <property type="molecule type" value="Genomic_DNA"/>
</dbReference>
<dbReference type="GO" id="GO:0043138">
    <property type="term" value="F:3'-5' DNA helicase activity"/>
    <property type="evidence" value="ECO:0007669"/>
    <property type="project" value="UniProtKB-EC"/>
</dbReference>
<feature type="compositionally biased region" description="Polar residues" evidence="21">
    <location>
        <begin position="33"/>
        <end position="54"/>
    </location>
</feature>
<keyword evidence="7" id="KW-0227">DNA damage</keyword>
<dbReference type="GO" id="GO:0006260">
    <property type="term" value="P:DNA replication"/>
    <property type="evidence" value="ECO:0007669"/>
    <property type="project" value="UniProtKB-KW"/>
</dbReference>
<feature type="region of interest" description="Disordered" evidence="21">
    <location>
        <begin position="1253"/>
        <end position="1283"/>
    </location>
</feature>
<dbReference type="Proteomes" id="UP000653565">
    <property type="component" value="Unassembled WGS sequence"/>
</dbReference>
<dbReference type="SUPFAM" id="SSF46785">
    <property type="entry name" value="Winged helix' DNA-binding domain"/>
    <property type="match status" value="1"/>
</dbReference>
<evidence type="ECO:0000256" key="7">
    <source>
        <dbReference type="ARBA" id="ARBA00022763"/>
    </source>
</evidence>
<feature type="coiled-coil region" evidence="20">
    <location>
        <begin position="464"/>
        <end position="491"/>
    </location>
</feature>
<evidence type="ECO:0000259" key="22">
    <source>
        <dbReference type="PROSITE" id="PS50967"/>
    </source>
</evidence>
<keyword evidence="14" id="KW-0413">Isomerase</keyword>
<feature type="region of interest" description="Disordered" evidence="21">
    <location>
        <begin position="344"/>
        <end position="404"/>
    </location>
</feature>
<dbReference type="FunFam" id="1.10.150.80:FF:000020">
    <property type="entry name" value="RecQ family helicase MusN"/>
    <property type="match status" value="1"/>
</dbReference>
<dbReference type="SUPFAM" id="SSF47819">
    <property type="entry name" value="HRDC-like"/>
    <property type="match status" value="1"/>
</dbReference>
<dbReference type="SMART" id="SM00487">
    <property type="entry name" value="DEXDc"/>
    <property type="match status" value="1"/>
</dbReference>
<feature type="compositionally biased region" description="Polar residues" evidence="21">
    <location>
        <begin position="599"/>
        <end position="613"/>
    </location>
</feature>
<comment type="caution">
    <text evidence="25">The sequence shown here is derived from an EMBL/GenBank/DDBJ whole genome shotgun (WGS) entry which is preliminary data.</text>
</comment>
<evidence type="ECO:0000256" key="13">
    <source>
        <dbReference type="ARBA" id="ARBA00023204"/>
    </source>
</evidence>
<feature type="compositionally biased region" description="Polar residues" evidence="21">
    <location>
        <begin position="263"/>
        <end position="286"/>
    </location>
</feature>
<evidence type="ECO:0000259" key="24">
    <source>
        <dbReference type="PROSITE" id="PS51194"/>
    </source>
</evidence>
<keyword evidence="13" id="KW-0234">DNA repair</keyword>
<dbReference type="GO" id="GO:0005634">
    <property type="term" value="C:nucleus"/>
    <property type="evidence" value="ECO:0007669"/>
    <property type="project" value="UniProtKB-SubCell"/>
</dbReference>
<dbReference type="InterPro" id="IPR044876">
    <property type="entry name" value="HRDC_dom_sf"/>
</dbReference>
<evidence type="ECO:0000256" key="6">
    <source>
        <dbReference type="ARBA" id="ARBA00022741"/>
    </source>
</evidence>
<evidence type="ECO:0000256" key="17">
    <source>
        <dbReference type="ARBA" id="ARBA00034808"/>
    </source>
</evidence>
<dbReference type="CDD" id="cd18794">
    <property type="entry name" value="SF2_C_RecQ"/>
    <property type="match status" value="1"/>
</dbReference>
<evidence type="ECO:0000256" key="19">
    <source>
        <dbReference type="ARBA" id="ARBA00073450"/>
    </source>
</evidence>
<dbReference type="Pfam" id="PF16124">
    <property type="entry name" value="RecQ_Zn_bind"/>
    <property type="match status" value="1"/>
</dbReference>
<evidence type="ECO:0000256" key="18">
    <source>
        <dbReference type="ARBA" id="ARBA00049360"/>
    </source>
</evidence>
<comment type="similarity">
    <text evidence="3">Belongs to the helicase family. RecQ subfamily.</text>
</comment>
<evidence type="ECO:0000256" key="5">
    <source>
        <dbReference type="ARBA" id="ARBA00022723"/>
    </source>
</evidence>
<dbReference type="InterPro" id="IPR036390">
    <property type="entry name" value="WH_DNA-bd_sf"/>
</dbReference>
<comment type="subcellular location">
    <subcellularLocation>
        <location evidence="2">Nucleus</location>
    </subcellularLocation>
</comment>
<keyword evidence="6" id="KW-0547">Nucleotide-binding</keyword>
<keyword evidence="15" id="KW-0539">Nucleus</keyword>
<feature type="compositionally biased region" description="Basic residues" evidence="21">
    <location>
        <begin position="1498"/>
        <end position="1514"/>
    </location>
</feature>
<keyword evidence="20" id="KW-0175">Coiled coil</keyword>
<feature type="compositionally biased region" description="Polar residues" evidence="21">
    <location>
        <begin position="1541"/>
        <end position="1564"/>
    </location>
</feature>
<evidence type="ECO:0000256" key="15">
    <source>
        <dbReference type="ARBA" id="ARBA00023242"/>
    </source>
</evidence>
<proteinExistence type="inferred from homology"/>
<dbReference type="SMART" id="SM00956">
    <property type="entry name" value="RQC"/>
    <property type="match status" value="1"/>
</dbReference>
<dbReference type="GO" id="GO:0016787">
    <property type="term" value="F:hydrolase activity"/>
    <property type="evidence" value="ECO:0007669"/>
    <property type="project" value="UniProtKB-KW"/>
</dbReference>
<keyword evidence="12" id="KW-0238">DNA-binding</keyword>
<keyword evidence="5" id="KW-0479">Metal-binding</keyword>
<feature type="region of interest" description="Disordered" evidence="21">
    <location>
        <begin position="33"/>
        <end position="82"/>
    </location>
</feature>
<dbReference type="FunFam" id="1.10.10.10:FF:000495">
    <property type="entry name" value="RecQ family helicase MusN"/>
    <property type="match status" value="1"/>
</dbReference>
<feature type="compositionally biased region" description="Polar residues" evidence="21">
    <location>
        <begin position="142"/>
        <end position="152"/>
    </location>
</feature>
<dbReference type="FunFam" id="3.40.50.300:FF:000340">
    <property type="entry name" value="Bloom syndrome, RecQ helicase"/>
    <property type="match status" value="1"/>
</dbReference>
<accession>A0A8H4GUA5</accession>
<dbReference type="InterPro" id="IPR014001">
    <property type="entry name" value="Helicase_ATP-bd"/>
</dbReference>
<dbReference type="OrthoDB" id="10261556at2759"/>
<keyword evidence="4" id="KW-0235">DNA replication</keyword>
<evidence type="ECO:0000313" key="25">
    <source>
        <dbReference type="EMBL" id="KAF4236259.1"/>
    </source>
</evidence>
<dbReference type="GO" id="GO:0005524">
    <property type="term" value="F:ATP binding"/>
    <property type="evidence" value="ECO:0007669"/>
    <property type="project" value="UniProtKB-KW"/>
</dbReference>
<dbReference type="SMART" id="SM00490">
    <property type="entry name" value="HELICc"/>
    <property type="match status" value="1"/>
</dbReference>
<dbReference type="Gene3D" id="3.40.50.300">
    <property type="entry name" value="P-loop containing nucleotide triphosphate hydrolases"/>
    <property type="match status" value="2"/>
</dbReference>
<feature type="region of interest" description="Disordered" evidence="21">
    <location>
        <begin position="186"/>
        <end position="313"/>
    </location>
</feature>
<feature type="region of interest" description="Disordered" evidence="21">
    <location>
        <begin position="1423"/>
        <end position="1442"/>
    </location>
</feature>
<dbReference type="InterPro" id="IPR027417">
    <property type="entry name" value="P-loop_NTPase"/>
</dbReference>
<evidence type="ECO:0000259" key="23">
    <source>
        <dbReference type="PROSITE" id="PS51192"/>
    </source>
</evidence>
<dbReference type="InterPro" id="IPR036388">
    <property type="entry name" value="WH-like_DNA-bd_sf"/>
</dbReference>
<dbReference type="PANTHER" id="PTHR13710">
    <property type="entry name" value="DNA HELICASE RECQ FAMILY MEMBER"/>
    <property type="match status" value="1"/>
</dbReference>
<dbReference type="InterPro" id="IPR001650">
    <property type="entry name" value="Helicase_C-like"/>
</dbReference>
<feature type="region of interest" description="Disordered" evidence="21">
    <location>
        <begin position="596"/>
        <end position="624"/>
    </location>
</feature>
<dbReference type="InterPro" id="IPR010997">
    <property type="entry name" value="HRDC-like_sf"/>
</dbReference>
<dbReference type="PROSITE" id="PS51192">
    <property type="entry name" value="HELICASE_ATP_BIND_1"/>
    <property type="match status" value="1"/>
</dbReference>
<dbReference type="InterPro" id="IPR004589">
    <property type="entry name" value="DNA_helicase_ATP-dep_RecQ"/>
</dbReference>
<evidence type="ECO:0000256" key="8">
    <source>
        <dbReference type="ARBA" id="ARBA00022801"/>
    </source>
</evidence>
<dbReference type="InterPro" id="IPR018982">
    <property type="entry name" value="RQC_domain"/>
</dbReference>
<name>A0A8H4GUA5_9EURO</name>
<dbReference type="EC" id="5.6.2.4" evidence="17"/>
<dbReference type="PROSITE" id="PS00690">
    <property type="entry name" value="DEAH_ATP_HELICASE"/>
    <property type="match status" value="1"/>
</dbReference>
<evidence type="ECO:0000256" key="16">
    <source>
        <dbReference type="ARBA" id="ARBA00034617"/>
    </source>
</evidence>
<feature type="compositionally biased region" description="Basic and acidic residues" evidence="21">
    <location>
        <begin position="1530"/>
        <end position="1539"/>
    </location>
</feature>
<dbReference type="InterPro" id="IPR002464">
    <property type="entry name" value="DNA/RNA_helicase_DEAH_CS"/>
</dbReference>
<dbReference type="GO" id="GO:0003677">
    <property type="term" value="F:DNA binding"/>
    <property type="evidence" value="ECO:0007669"/>
    <property type="project" value="UniProtKB-KW"/>
</dbReference>
<dbReference type="Pfam" id="PF00570">
    <property type="entry name" value="HRDC"/>
    <property type="match status" value="1"/>
</dbReference>
<dbReference type="GO" id="GO:0046872">
    <property type="term" value="F:metal ion binding"/>
    <property type="evidence" value="ECO:0007669"/>
    <property type="project" value="UniProtKB-KW"/>
</dbReference>
<evidence type="ECO:0000256" key="3">
    <source>
        <dbReference type="ARBA" id="ARBA00005446"/>
    </source>
</evidence>
<keyword evidence="10" id="KW-0862">Zinc</keyword>
<keyword evidence="8" id="KW-0378">Hydrolase</keyword>
<evidence type="ECO:0000313" key="26">
    <source>
        <dbReference type="Proteomes" id="UP000653565"/>
    </source>
</evidence>
<protein>
    <recommendedName>
        <fullName evidence="19">RecQ-like DNA helicase BLM</fullName>
        <ecNumber evidence="17">5.6.2.4</ecNumber>
    </recommendedName>
</protein>
<reference evidence="25" key="1">
    <citation type="journal article" date="2020" name="bioRxiv">
        <title>Genomic and phenotypic heterogeneity of clinical isolates of the human pathogens Aspergillus fumigatus, Aspergillus lentulus and Aspergillus fumigatiaffinis.</title>
        <authorList>
            <person name="dos Santos R.A.C."/>
            <person name="Steenwyk J.L."/>
            <person name="Rivero-Menendez O."/>
            <person name="Mead M.E."/>
            <person name="Silva L.P."/>
            <person name="Bastos R.W."/>
            <person name="Alastruey-Izquierdo A."/>
            <person name="Goldman G.H."/>
            <person name="Rokas A."/>
        </authorList>
    </citation>
    <scope>NUCLEOTIDE SEQUENCE</scope>
    <source>
        <strain evidence="25">CNM-CM6805</strain>
    </source>
</reference>
<dbReference type="GO" id="GO:0009378">
    <property type="term" value="F:four-way junction helicase activity"/>
    <property type="evidence" value="ECO:0007669"/>
    <property type="project" value="TreeGrafter"/>
</dbReference>
<feature type="compositionally biased region" description="Basic and acidic residues" evidence="21">
    <location>
        <begin position="352"/>
        <end position="361"/>
    </location>
</feature>
<comment type="catalytic activity">
    <reaction evidence="18">
        <text>ATP + H2O = ADP + phosphate + H(+)</text>
        <dbReference type="Rhea" id="RHEA:13065"/>
        <dbReference type="ChEBI" id="CHEBI:15377"/>
        <dbReference type="ChEBI" id="CHEBI:15378"/>
        <dbReference type="ChEBI" id="CHEBI:30616"/>
        <dbReference type="ChEBI" id="CHEBI:43474"/>
        <dbReference type="ChEBI" id="CHEBI:456216"/>
    </reaction>
</comment>
<dbReference type="InterPro" id="IPR002121">
    <property type="entry name" value="HRDC_dom"/>
</dbReference>
<dbReference type="FunFam" id="3.40.50.300:FF:000537">
    <property type="entry name" value="Bloom syndrome RecQ-like helicase"/>
    <property type="match status" value="1"/>
</dbReference>
<feature type="region of interest" description="Disordered" evidence="21">
    <location>
        <begin position="1475"/>
        <end position="1564"/>
    </location>
</feature>
<dbReference type="GO" id="GO:0005694">
    <property type="term" value="C:chromosome"/>
    <property type="evidence" value="ECO:0007669"/>
    <property type="project" value="TreeGrafter"/>
</dbReference>
<feature type="domain" description="Helicase ATP-binding" evidence="23">
    <location>
        <begin position="743"/>
        <end position="924"/>
    </location>
</feature>
<feature type="compositionally biased region" description="Basic and acidic residues" evidence="21">
    <location>
        <begin position="65"/>
        <end position="78"/>
    </location>
</feature>
<dbReference type="SUPFAM" id="SSF52540">
    <property type="entry name" value="P-loop containing nucleoside triphosphate hydrolases"/>
    <property type="match status" value="1"/>
</dbReference>
<evidence type="ECO:0000256" key="20">
    <source>
        <dbReference type="SAM" id="Coils"/>
    </source>
</evidence>
<evidence type="ECO:0000256" key="10">
    <source>
        <dbReference type="ARBA" id="ARBA00022833"/>
    </source>
</evidence>
<dbReference type="Pfam" id="PF00271">
    <property type="entry name" value="Helicase_C"/>
    <property type="match status" value="1"/>
</dbReference>
<feature type="region of interest" description="Disordered" evidence="21">
    <location>
        <begin position="543"/>
        <end position="571"/>
    </location>
</feature>
<evidence type="ECO:0000256" key="2">
    <source>
        <dbReference type="ARBA" id="ARBA00004123"/>
    </source>
</evidence>
<comment type="cofactor">
    <cofactor evidence="1">
        <name>Zn(2+)</name>
        <dbReference type="ChEBI" id="CHEBI:29105"/>
    </cofactor>
</comment>
<dbReference type="PANTHER" id="PTHR13710:SF153">
    <property type="entry name" value="RECQ-LIKE DNA HELICASE BLM"/>
    <property type="match status" value="1"/>
</dbReference>
<dbReference type="NCBIfam" id="TIGR00614">
    <property type="entry name" value="recQ_fam"/>
    <property type="match status" value="1"/>
</dbReference>
<evidence type="ECO:0000256" key="21">
    <source>
        <dbReference type="SAM" id="MobiDB-lite"/>
    </source>
</evidence>
<reference evidence="25" key="2">
    <citation type="submission" date="2020-04" db="EMBL/GenBank/DDBJ databases">
        <authorList>
            <person name="Santos R.A.C."/>
            <person name="Steenwyk J.L."/>
            <person name="Rivero-Menendez O."/>
            <person name="Mead M.E."/>
            <person name="Silva L.P."/>
            <person name="Bastos R.W."/>
            <person name="Alastruey-Izquierdo A."/>
            <person name="Goldman G.H."/>
            <person name="Rokas A."/>
        </authorList>
    </citation>
    <scope>NUCLEOTIDE SEQUENCE</scope>
    <source>
        <strain evidence="25">CNM-CM6805</strain>
    </source>
</reference>
<feature type="domain" description="HRDC" evidence="22">
    <location>
        <begin position="1339"/>
        <end position="1422"/>
    </location>
</feature>
<feature type="compositionally biased region" description="Basic and acidic residues" evidence="21">
    <location>
        <begin position="206"/>
        <end position="220"/>
    </location>
</feature>
<dbReference type="GO" id="GO:0000724">
    <property type="term" value="P:double-strand break repair via homologous recombination"/>
    <property type="evidence" value="ECO:0007669"/>
    <property type="project" value="TreeGrafter"/>
</dbReference>
<evidence type="ECO:0000256" key="1">
    <source>
        <dbReference type="ARBA" id="ARBA00001947"/>
    </source>
</evidence>
<evidence type="ECO:0000256" key="14">
    <source>
        <dbReference type="ARBA" id="ARBA00023235"/>
    </source>
</evidence>
<evidence type="ECO:0000256" key="12">
    <source>
        <dbReference type="ARBA" id="ARBA00023125"/>
    </source>
</evidence>
<sequence length="1564" mass="174735">MTKNNLDVHLQWLLDQGPSLYPSLISFAQEIQNSASRQPTTRPQPADSNASIDRSGSIHVGDSQVIREPKTNEEKDAGGDVIELDDPNMARLLLAPQSASKSRLLSRPGERPTSTGSAAKVRPLAQSFTEQRGAADQRGLAQATQRGFSASFDSPGRPLSTPLRSKHAVDLTSPLLDIDSIDLTGDVEQPTASSDTVEGFGTPRRLWTEDAASRKEPVEKKGRKRKSDEYISDLLSPGRSAHKHRSPSPLISANSAYPERNGLSIQSQARPNKSQPASNGRISSPVKQGEREASLSRPARPHTVIADSDDNDDTDNLFEWIEEEDDPILCDNDALYPVLPTVSSVSDTEMAEPSKRPKKDSVPSLPPVSALPRSDPGPASESKDRVHTSEQEASQAPGASYLPGSQARDQTVVQFLKVPVSSLDDLLSSLQDTVTKNSEIVYERAMRGEPASELVSENKSIHEKMDAIRLLKQEKEEHQAFEAKQESLKKALIQLISRGCDPQTMPDELGQSRDVSSKLQKIEENMSRLLRTAGIDTEALNSMSRDAKKRGSQPASCDSRPCTTGALKDGDIARLEKAREAPGSRIMSPVRNSFDRNLSRTNVSERTSGTSFRTPGGGNARDEFDLDEPMIYEEREAFTRTMGSPSRPLGNFDEFDLDADDVDMLEAAEHFDDGLTLTTKTSGYESRRVFAETSGNASRMPGTQKSQIHNPLWNQNPWTKDVKNVLRDRFHLRGFRMNQLEAIDATLSGKDTFVLMPTGGGKSLCYQLPSIVTSGSTRGVTIVVSPLLSLMQDQVSHLKRLKIKAFLLNGETKQEERQWIMQTLAGPAAEEQIELLYITPEMVNKSQALIRSLEKLNRRRRLARIVIDEAHCVSQWGHDFRPDYKALGEVRDQLPGVPMMALTATATENVKVDVIHNLKMEGCEIFTQSFNRPNLTYEVRQKTKSAEVLESIADIIKTSYPNKSGIIYCLSRKTCETVAEALTSQHNIRAEYYHAGMDSSKRAEVQEWWQSGRVHVIVATIAFGMGIDKPDVRFVIHHSIPKSLEGYYQETGRAGRDGKRSGCYLYYSYRDATSIMSMIDKGEGGKQQKNRQRQMLRNVMQYCLNLADCRRVQILAYFNEYFRQNDCNKSCDNCKSNGIFEHRDFSQQAASVLKIVRYFQDLEDKVTMSYCVNIFRGSVKRFRSPEHKDAPGFGAGSGLDLQVAERLFQYLLVEGALFEENVVNGSRFAVQYIKLGRRAADFESGRCRLKMPVQVSPNGKGPAGAVRPRAEAPQSTNVSSPVQSANRRLLAQYRYQRDSDGEMDSDGFEQIRIAGKPRHGARRSPGPPITVDQRFDSLDSLHKTVAEDFMFYAKNFCQDLMLKKNLRNQPFSDGILREMAIVFPRNLSELAQIPGIDPDKVNRYGTQILKLVRDAQRRYEELNQERDNNDDVVPDPNHHNVYNLTEDEDEFSDGDELFVDQLVSIEKEDKVVSSRYFPSQRGAESESSDEYEDTQTNRSKKRKTSSKKRFHRKNAAGSSSRTKTPRPRKKPSDHVDKRSAGSRTGSKAKNTAKSTSTSIGMMPI</sequence>
<comment type="catalytic activity">
    <reaction evidence="16">
        <text>Couples ATP hydrolysis with the unwinding of duplex DNA by translocating in the 3'-5' direction.</text>
        <dbReference type="EC" id="5.6.2.4"/>
    </reaction>
</comment>
<dbReference type="InterPro" id="IPR011545">
    <property type="entry name" value="DEAD/DEAH_box_helicase_dom"/>
</dbReference>
<dbReference type="Pfam" id="PF09382">
    <property type="entry name" value="RQC"/>
    <property type="match status" value="1"/>
</dbReference>
<dbReference type="Gene3D" id="1.10.150.80">
    <property type="entry name" value="HRDC domain"/>
    <property type="match status" value="1"/>
</dbReference>
<feature type="region of interest" description="Disordered" evidence="21">
    <location>
        <begin position="96"/>
        <end position="165"/>
    </location>
</feature>
<dbReference type="Gene3D" id="1.10.10.10">
    <property type="entry name" value="Winged helix-like DNA-binding domain superfamily/Winged helix DNA-binding domain"/>
    <property type="match status" value="1"/>
</dbReference>
<dbReference type="CDD" id="cd17920">
    <property type="entry name" value="DEXHc_RecQ"/>
    <property type="match status" value="1"/>
</dbReference>
<dbReference type="InterPro" id="IPR032284">
    <property type="entry name" value="RecQ_Zn-bd"/>
</dbReference>
<gene>
    <name evidence="25" type="ORF">CNMCM6805_007611</name>
</gene>
<dbReference type="Pfam" id="PF00270">
    <property type="entry name" value="DEAD"/>
    <property type="match status" value="1"/>
</dbReference>
<feature type="domain" description="Helicase C-terminal" evidence="24">
    <location>
        <begin position="948"/>
        <end position="1100"/>
    </location>
</feature>
<organism evidence="25 26">
    <name type="scientific">Aspergillus fumigatiaffinis</name>
    <dbReference type="NCBI Taxonomy" id="340414"/>
    <lineage>
        <taxon>Eukaryota</taxon>
        <taxon>Fungi</taxon>
        <taxon>Dikarya</taxon>
        <taxon>Ascomycota</taxon>
        <taxon>Pezizomycotina</taxon>
        <taxon>Eurotiomycetes</taxon>
        <taxon>Eurotiomycetidae</taxon>
        <taxon>Eurotiales</taxon>
        <taxon>Aspergillaceae</taxon>
        <taxon>Aspergillus</taxon>
        <taxon>Aspergillus subgen. Fumigati</taxon>
    </lineage>
</organism>
<dbReference type="PROSITE" id="PS51194">
    <property type="entry name" value="HELICASE_CTER"/>
    <property type="match status" value="1"/>
</dbReference>
<evidence type="ECO:0000256" key="11">
    <source>
        <dbReference type="ARBA" id="ARBA00022840"/>
    </source>
</evidence>
<keyword evidence="11" id="KW-0067">ATP-binding</keyword>
<feature type="compositionally biased region" description="Basic and acidic residues" evidence="21">
    <location>
        <begin position="381"/>
        <end position="390"/>
    </location>
</feature>
<keyword evidence="26" id="KW-1185">Reference proteome</keyword>
<feature type="compositionally biased region" description="Polar residues" evidence="21">
    <location>
        <begin position="1273"/>
        <end position="1283"/>
    </location>
</feature>
<dbReference type="GO" id="GO:0005737">
    <property type="term" value="C:cytoplasm"/>
    <property type="evidence" value="ECO:0007669"/>
    <property type="project" value="TreeGrafter"/>
</dbReference>
<keyword evidence="9" id="KW-0347">Helicase</keyword>